<dbReference type="GO" id="GO:0005524">
    <property type="term" value="F:ATP binding"/>
    <property type="evidence" value="ECO:0007669"/>
    <property type="project" value="InterPro"/>
</dbReference>
<evidence type="ECO:0000313" key="2">
    <source>
        <dbReference type="EMBL" id="NBN88672.1"/>
    </source>
</evidence>
<protein>
    <submittedName>
        <fullName evidence="2">Topoisomerase</fullName>
    </submittedName>
</protein>
<evidence type="ECO:0000313" key="3">
    <source>
        <dbReference type="Proteomes" id="UP000713222"/>
    </source>
</evidence>
<dbReference type="GO" id="GO:0003697">
    <property type="term" value="F:single-stranded DNA binding"/>
    <property type="evidence" value="ECO:0007669"/>
    <property type="project" value="InterPro"/>
</dbReference>
<name>A0A964V1U2_9PROT</name>
<sequence>ADEVGKQAATKVADLFGAKAKIVKHRQPHKDANDYLKDEMIKEYIQDWFAAEVYVPDGIIEGSKLWEEINTPAIKASCDYPWHGLNALTYGIRKGELVTFTAGSGLGKSQVLREIVYHILCKTEDNIGLMFLEESTVRTAKGIMSIHANKPLHLPDTAYTDEEFRDAFEHTLGTNRVYLFDHFGSTSIDNILSRVRFMAKGLGCSFVVLDHISIVVSSGDVGDERKALDEIMTKLRMIVQETGIALLIVSHLKRPDGKGHEEGAATSLGQLRGSGSIAQLSDMVIGMERNAQHDDERERNTTRIRVLKNRFSGVTGPACNVYYSHSTGRLSEVIQDEDL</sequence>
<dbReference type="GO" id="GO:0006260">
    <property type="term" value="P:DNA replication"/>
    <property type="evidence" value="ECO:0007669"/>
    <property type="project" value="InterPro"/>
</dbReference>
<evidence type="ECO:0000259" key="1">
    <source>
        <dbReference type="PROSITE" id="PS51199"/>
    </source>
</evidence>
<dbReference type="InterPro" id="IPR007694">
    <property type="entry name" value="DNA_helicase_DnaB-like_C"/>
</dbReference>
<dbReference type="InterPro" id="IPR027417">
    <property type="entry name" value="P-loop_NTPase"/>
</dbReference>
<dbReference type="AlphaFoldDB" id="A0A964V1U2"/>
<dbReference type="Gene3D" id="3.40.50.300">
    <property type="entry name" value="P-loop containing nucleotide triphosphate hydrolases"/>
    <property type="match status" value="1"/>
</dbReference>
<reference evidence="2" key="1">
    <citation type="submission" date="2018-10" db="EMBL/GenBank/DDBJ databases">
        <title>Iterative Subtractive Binning of Freshwater Chronoseries Metagenomes Recovers Nearly Complete Genomes from over Four Hundred Novel Species.</title>
        <authorList>
            <person name="Rodriguez-R L.M."/>
            <person name="Tsementzi D."/>
            <person name="Luo C."/>
            <person name="Konstantinidis K.T."/>
        </authorList>
    </citation>
    <scope>NUCLEOTIDE SEQUENCE</scope>
    <source>
        <strain evidence="2">WB7_6_001</strain>
    </source>
</reference>
<dbReference type="Proteomes" id="UP000713222">
    <property type="component" value="Unassembled WGS sequence"/>
</dbReference>
<accession>A0A964V1U2</accession>
<dbReference type="InterPro" id="IPR027032">
    <property type="entry name" value="Twinkle-like"/>
</dbReference>
<dbReference type="PANTHER" id="PTHR12873">
    <property type="entry name" value="T7-LIKE MITOCHONDRIAL DNA HELICASE"/>
    <property type="match status" value="1"/>
</dbReference>
<dbReference type="Gene3D" id="3.40.1360.10">
    <property type="match status" value="1"/>
</dbReference>
<gene>
    <name evidence="2" type="ORF">EBV32_06255</name>
</gene>
<dbReference type="GO" id="GO:0043139">
    <property type="term" value="F:5'-3' DNA helicase activity"/>
    <property type="evidence" value="ECO:0007669"/>
    <property type="project" value="InterPro"/>
</dbReference>
<proteinExistence type="predicted"/>
<feature type="domain" description="SF4 helicase" evidence="1">
    <location>
        <begin position="71"/>
        <end position="336"/>
    </location>
</feature>
<dbReference type="EMBL" id="RGET01000227">
    <property type="protein sequence ID" value="NBN88672.1"/>
    <property type="molecule type" value="Genomic_DNA"/>
</dbReference>
<dbReference type="PANTHER" id="PTHR12873:SF0">
    <property type="entry name" value="TWINKLE MTDNA HELICASE"/>
    <property type="match status" value="1"/>
</dbReference>
<dbReference type="Pfam" id="PF03796">
    <property type="entry name" value="DnaB_C"/>
    <property type="match status" value="1"/>
</dbReference>
<comment type="caution">
    <text evidence="2">The sequence shown here is derived from an EMBL/GenBank/DDBJ whole genome shotgun (WGS) entry which is preliminary data.</text>
</comment>
<dbReference type="CDD" id="cd19483">
    <property type="entry name" value="RecA-like_Gp4D_helicase"/>
    <property type="match status" value="1"/>
</dbReference>
<dbReference type="PROSITE" id="PS51199">
    <property type="entry name" value="SF4_HELICASE"/>
    <property type="match status" value="1"/>
</dbReference>
<dbReference type="SUPFAM" id="SSF52540">
    <property type="entry name" value="P-loop containing nucleoside triphosphate hydrolases"/>
    <property type="match status" value="1"/>
</dbReference>
<feature type="non-terminal residue" evidence="2">
    <location>
        <position position="1"/>
    </location>
</feature>
<organism evidence="2 3">
    <name type="scientific">Candidatus Fonsibacter lacus</name>
    <dbReference type="NCBI Taxonomy" id="2576439"/>
    <lineage>
        <taxon>Bacteria</taxon>
        <taxon>Pseudomonadati</taxon>
        <taxon>Pseudomonadota</taxon>
        <taxon>Alphaproteobacteria</taxon>
        <taxon>Candidatus Pelagibacterales</taxon>
        <taxon>Candidatus Pelagibacterales incertae sedis</taxon>
        <taxon>Candidatus Fonsibacter</taxon>
    </lineage>
</organism>